<name>A0A8S1BMA2_ARCPL</name>
<protein>
    <submittedName>
        <fullName evidence="2">Uncharacterized protein</fullName>
    </submittedName>
</protein>
<proteinExistence type="predicted"/>
<comment type="caution">
    <text evidence="2">The sequence shown here is derived from an EMBL/GenBank/DDBJ whole genome shotgun (WGS) entry which is preliminary data.</text>
</comment>
<reference evidence="2 3" key="1">
    <citation type="submission" date="2020-04" db="EMBL/GenBank/DDBJ databases">
        <authorList>
            <person name="Wallbank WR R."/>
            <person name="Pardo Diaz C."/>
            <person name="Kozak K."/>
            <person name="Martin S."/>
            <person name="Jiggins C."/>
            <person name="Moest M."/>
            <person name="Warren A I."/>
            <person name="Byers J.R.P. K."/>
            <person name="Montejo-Kovacevich G."/>
            <person name="Yen C E."/>
        </authorList>
    </citation>
    <scope>NUCLEOTIDE SEQUENCE [LARGE SCALE GENOMIC DNA]</scope>
</reference>
<gene>
    <name evidence="2" type="ORF">APLA_LOCUS16748</name>
</gene>
<organism evidence="2 3">
    <name type="scientific">Arctia plantaginis</name>
    <name type="common">Wood tiger moth</name>
    <name type="synonym">Phalaena plantaginis</name>
    <dbReference type="NCBI Taxonomy" id="874455"/>
    <lineage>
        <taxon>Eukaryota</taxon>
        <taxon>Metazoa</taxon>
        <taxon>Ecdysozoa</taxon>
        <taxon>Arthropoda</taxon>
        <taxon>Hexapoda</taxon>
        <taxon>Insecta</taxon>
        <taxon>Pterygota</taxon>
        <taxon>Neoptera</taxon>
        <taxon>Endopterygota</taxon>
        <taxon>Lepidoptera</taxon>
        <taxon>Glossata</taxon>
        <taxon>Ditrysia</taxon>
        <taxon>Noctuoidea</taxon>
        <taxon>Erebidae</taxon>
        <taxon>Arctiinae</taxon>
        <taxon>Arctia</taxon>
    </lineage>
</organism>
<evidence type="ECO:0000313" key="3">
    <source>
        <dbReference type="Proteomes" id="UP000494256"/>
    </source>
</evidence>
<feature type="chain" id="PRO_5035949572" evidence="1">
    <location>
        <begin position="17"/>
        <end position="196"/>
    </location>
</feature>
<dbReference type="InterPro" id="IPR007614">
    <property type="entry name" value="Retinin_C"/>
</dbReference>
<accession>A0A8S1BMA2</accession>
<evidence type="ECO:0000256" key="1">
    <source>
        <dbReference type="SAM" id="SignalP"/>
    </source>
</evidence>
<dbReference type="Proteomes" id="UP000494256">
    <property type="component" value="Unassembled WGS sequence"/>
</dbReference>
<keyword evidence="1" id="KW-0732">Signal</keyword>
<sequence length="196" mass="19958">MRSLVVLFAIVAVAVAAPHVGPAVTYSVRAIGYSVPAAVSHQSRVDVRSSPAVVVTAPVEVAAPAVYAGASAISHQSRVDVRTSPEVVAAAPAEVVSAVVAPAVYAGASAVSHQSRVDVHNSPAVVTEQVFATAPVVAQQVVDAPTVIEARSLYTAPVLSAYQGGASVSHQSRYDVHSSPAVVTNQFVAPAVYSAW</sequence>
<dbReference type="AlphaFoldDB" id="A0A8S1BMA2"/>
<evidence type="ECO:0000313" key="2">
    <source>
        <dbReference type="EMBL" id="CAB3259799.1"/>
    </source>
</evidence>
<dbReference type="EMBL" id="CADEBD010000745">
    <property type="protein sequence ID" value="CAB3259799.1"/>
    <property type="molecule type" value="Genomic_DNA"/>
</dbReference>
<feature type="signal peptide" evidence="1">
    <location>
        <begin position="1"/>
        <end position="16"/>
    </location>
</feature>
<dbReference type="Pfam" id="PF04527">
    <property type="entry name" value="Retinin_C"/>
    <property type="match status" value="1"/>
</dbReference>